<dbReference type="RefSeq" id="WP_230438530.1">
    <property type="nucleotide sequence ID" value="NZ_CP087715.1"/>
</dbReference>
<sequence>MIEAILGSLSAERVLLFITARESGYAAEIAKTFSTDLSPIQKQLDRMERDSLLISQKVGRTRVYSYNPRYPFVPELKLLIEKALSMLPDELREQLELDRRRPRKKGKPL</sequence>
<comment type="caution">
    <text evidence="1">The sequence shown here is derived from an EMBL/GenBank/DDBJ whole genome shotgun (WGS) entry which is preliminary data.</text>
</comment>
<proteinExistence type="predicted"/>
<dbReference type="Gene3D" id="1.10.10.10">
    <property type="entry name" value="Winged helix-like DNA-binding domain superfamily/Winged helix DNA-binding domain"/>
    <property type="match status" value="1"/>
</dbReference>
<reference evidence="2" key="1">
    <citation type="journal article" date="2019" name="Int. J. Syst. Evol. Microbiol.">
        <title>The Global Catalogue of Microorganisms (GCM) 10K type strain sequencing project: providing services to taxonomists for standard genome sequencing and annotation.</title>
        <authorList>
            <consortium name="The Broad Institute Genomics Platform"/>
            <consortium name="The Broad Institute Genome Sequencing Center for Infectious Disease"/>
            <person name="Wu L."/>
            <person name="Ma J."/>
        </authorList>
    </citation>
    <scope>NUCLEOTIDE SEQUENCE [LARGE SCALE GENOMIC DNA]</scope>
    <source>
        <strain evidence="2">CCUG 54356</strain>
    </source>
</reference>
<accession>A0ABW3U6F7</accession>
<evidence type="ECO:0000313" key="2">
    <source>
        <dbReference type="Proteomes" id="UP001597264"/>
    </source>
</evidence>
<name>A0ABW3U6F7_9GAMM</name>
<dbReference type="CDD" id="cd00090">
    <property type="entry name" value="HTH_ARSR"/>
    <property type="match status" value="1"/>
</dbReference>
<dbReference type="Proteomes" id="UP001597264">
    <property type="component" value="Unassembled WGS sequence"/>
</dbReference>
<dbReference type="InterPro" id="IPR011991">
    <property type="entry name" value="ArsR-like_HTH"/>
</dbReference>
<protein>
    <submittedName>
        <fullName evidence="1">Winged helix-turn-helix domain-containing protein</fullName>
    </submittedName>
</protein>
<evidence type="ECO:0000313" key="1">
    <source>
        <dbReference type="EMBL" id="MFD1216433.1"/>
    </source>
</evidence>
<dbReference type="EMBL" id="JBHTLR010000007">
    <property type="protein sequence ID" value="MFD1216433.1"/>
    <property type="molecule type" value="Genomic_DNA"/>
</dbReference>
<keyword evidence="2" id="KW-1185">Reference proteome</keyword>
<gene>
    <name evidence="1" type="ORF">ACFQ2X_07480</name>
</gene>
<dbReference type="InterPro" id="IPR036388">
    <property type="entry name" value="WH-like_DNA-bd_sf"/>
</dbReference>
<dbReference type="SUPFAM" id="SSF46785">
    <property type="entry name" value="Winged helix' DNA-binding domain"/>
    <property type="match status" value="1"/>
</dbReference>
<organism evidence="1 2">
    <name type="scientific">Microbulbifer celer</name>
    <dbReference type="NCBI Taxonomy" id="435905"/>
    <lineage>
        <taxon>Bacteria</taxon>
        <taxon>Pseudomonadati</taxon>
        <taxon>Pseudomonadota</taxon>
        <taxon>Gammaproteobacteria</taxon>
        <taxon>Cellvibrionales</taxon>
        <taxon>Microbulbiferaceae</taxon>
        <taxon>Microbulbifer</taxon>
    </lineage>
</organism>
<dbReference type="InterPro" id="IPR036390">
    <property type="entry name" value="WH_DNA-bd_sf"/>
</dbReference>